<evidence type="ECO:0000256" key="3">
    <source>
        <dbReference type="SAM" id="Coils"/>
    </source>
</evidence>
<name>A0A4D6KNW9_VIGUN</name>
<accession>A0A4D6KNW9</accession>
<protein>
    <submittedName>
        <fullName evidence="4">Optic atrophy 3-like</fullName>
    </submittedName>
</protein>
<dbReference type="EMBL" id="CP039345">
    <property type="protein sequence ID" value="QCD76809.1"/>
    <property type="molecule type" value="Genomic_DNA"/>
</dbReference>
<dbReference type="Proteomes" id="UP000501690">
    <property type="component" value="Linkage Group LG1"/>
</dbReference>
<evidence type="ECO:0000256" key="1">
    <source>
        <dbReference type="ARBA" id="ARBA00007584"/>
    </source>
</evidence>
<keyword evidence="2 3" id="KW-0175">Coiled coil</keyword>
<dbReference type="Pfam" id="PF07047">
    <property type="entry name" value="OPA3"/>
    <property type="match status" value="1"/>
</dbReference>
<proteinExistence type="inferred from homology"/>
<gene>
    <name evidence="4" type="ORF">DEO72_LG1g430</name>
</gene>
<dbReference type="InterPro" id="IPR010754">
    <property type="entry name" value="OPA3-like"/>
</dbReference>
<keyword evidence="5" id="KW-1185">Reference proteome</keyword>
<evidence type="ECO:0000313" key="5">
    <source>
        <dbReference type="Proteomes" id="UP000501690"/>
    </source>
</evidence>
<dbReference type="GO" id="GO:0005739">
    <property type="term" value="C:mitochondrion"/>
    <property type="evidence" value="ECO:0007669"/>
    <property type="project" value="TreeGrafter"/>
</dbReference>
<dbReference type="PANTHER" id="PTHR12499">
    <property type="entry name" value="OPTIC ATROPHY 3 PROTEIN OPA3"/>
    <property type="match status" value="1"/>
</dbReference>
<dbReference type="GO" id="GO:0019216">
    <property type="term" value="P:regulation of lipid metabolic process"/>
    <property type="evidence" value="ECO:0007669"/>
    <property type="project" value="TreeGrafter"/>
</dbReference>
<dbReference type="PANTHER" id="PTHR12499:SF0">
    <property type="entry name" value="OPTIC ATROPHY 3 PROTEIN"/>
    <property type="match status" value="1"/>
</dbReference>
<dbReference type="AlphaFoldDB" id="A0A4D6KNW9"/>
<evidence type="ECO:0000313" key="4">
    <source>
        <dbReference type="EMBL" id="QCD76809.1"/>
    </source>
</evidence>
<evidence type="ECO:0000256" key="2">
    <source>
        <dbReference type="ARBA" id="ARBA00023054"/>
    </source>
</evidence>
<dbReference type="OrthoDB" id="2129069at2759"/>
<organism evidence="4 5">
    <name type="scientific">Vigna unguiculata</name>
    <name type="common">Cowpea</name>
    <dbReference type="NCBI Taxonomy" id="3917"/>
    <lineage>
        <taxon>Eukaryota</taxon>
        <taxon>Viridiplantae</taxon>
        <taxon>Streptophyta</taxon>
        <taxon>Embryophyta</taxon>
        <taxon>Tracheophyta</taxon>
        <taxon>Spermatophyta</taxon>
        <taxon>Magnoliopsida</taxon>
        <taxon>eudicotyledons</taxon>
        <taxon>Gunneridae</taxon>
        <taxon>Pentapetalae</taxon>
        <taxon>rosids</taxon>
        <taxon>fabids</taxon>
        <taxon>Fabales</taxon>
        <taxon>Fabaceae</taxon>
        <taxon>Papilionoideae</taxon>
        <taxon>50 kb inversion clade</taxon>
        <taxon>NPAAA clade</taxon>
        <taxon>indigoferoid/millettioid clade</taxon>
        <taxon>Phaseoleae</taxon>
        <taxon>Vigna</taxon>
    </lineage>
</organism>
<comment type="similarity">
    <text evidence="1">Belongs to the OPA3 family.</text>
</comment>
<feature type="coiled-coil region" evidence="3">
    <location>
        <begin position="116"/>
        <end position="143"/>
    </location>
</feature>
<dbReference type="Gramene" id="Vigun06g196500.1.v1.2">
    <property type="protein sequence ID" value="Vigun06g196500.1.v1.2"/>
    <property type="gene ID" value="Vigun06g196500.v1.2"/>
</dbReference>
<sequence>MVLPLLKLGTLALKTLSKPVASRLKQQAALHPRFRQLIVNMAQSNHQITTKMQRRIYGHATDVEIRPLNEEKAVQAAVDLIGELFVFSVAGVLLIFEVQRSSRSEARKEELRKEELGAVRQKNEDLAEEVELLKQRIQELEQMARGRGLTGILNLRQGNKENGKAEKTA</sequence>
<reference evidence="4 5" key="1">
    <citation type="submission" date="2019-04" db="EMBL/GenBank/DDBJ databases">
        <title>An improved genome assembly and genetic linkage map for asparagus bean, Vigna unguiculata ssp. sesquipedialis.</title>
        <authorList>
            <person name="Xia Q."/>
            <person name="Zhang R."/>
            <person name="Dong Y."/>
        </authorList>
    </citation>
    <scope>NUCLEOTIDE SEQUENCE [LARGE SCALE GENOMIC DNA]</scope>
    <source>
        <tissue evidence="4">Leaf</tissue>
    </source>
</reference>